<evidence type="ECO:0000259" key="2">
    <source>
        <dbReference type="PROSITE" id="PS51465"/>
    </source>
</evidence>
<feature type="signal peptide" evidence="1">
    <location>
        <begin position="1"/>
        <end position="26"/>
    </location>
</feature>
<gene>
    <name evidence="3" type="ORF">ACHAWU_004504</name>
</gene>
<dbReference type="Gene3D" id="3.30.60.30">
    <property type="match status" value="1"/>
</dbReference>
<evidence type="ECO:0000256" key="1">
    <source>
        <dbReference type="SAM" id="SignalP"/>
    </source>
</evidence>
<dbReference type="InterPro" id="IPR036058">
    <property type="entry name" value="Kazal_dom_sf"/>
</dbReference>
<reference evidence="3 4" key="1">
    <citation type="submission" date="2024-10" db="EMBL/GenBank/DDBJ databases">
        <title>Updated reference genomes for cyclostephanoid diatoms.</title>
        <authorList>
            <person name="Roberts W.R."/>
            <person name="Alverson A.J."/>
        </authorList>
    </citation>
    <scope>NUCLEOTIDE SEQUENCE [LARGE SCALE GENOMIC DNA]</scope>
    <source>
        <strain evidence="3 4">AJA232-27</strain>
    </source>
</reference>
<dbReference type="EMBL" id="JALLBG020000078">
    <property type="protein sequence ID" value="KAL3767006.1"/>
    <property type="molecule type" value="Genomic_DNA"/>
</dbReference>
<comment type="caution">
    <text evidence="3">The sequence shown here is derived from an EMBL/GenBank/DDBJ whole genome shotgun (WGS) entry which is preliminary data.</text>
</comment>
<dbReference type="InterPro" id="IPR002350">
    <property type="entry name" value="Kazal_dom"/>
</dbReference>
<dbReference type="AlphaFoldDB" id="A0ABD3MVZ7"/>
<name>A0ABD3MVZ7_9STRA</name>
<organism evidence="3 4">
    <name type="scientific">Discostella pseudostelligera</name>
    <dbReference type="NCBI Taxonomy" id="259834"/>
    <lineage>
        <taxon>Eukaryota</taxon>
        <taxon>Sar</taxon>
        <taxon>Stramenopiles</taxon>
        <taxon>Ochrophyta</taxon>
        <taxon>Bacillariophyta</taxon>
        <taxon>Coscinodiscophyceae</taxon>
        <taxon>Thalassiosirophycidae</taxon>
        <taxon>Stephanodiscales</taxon>
        <taxon>Stephanodiscaceae</taxon>
        <taxon>Discostella</taxon>
    </lineage>
</organism>
<proteinExistence type="predicted"/>
<protein>
    <recommendedName>
        <fullName evidence="2">Kazal-like domain-containing protein</fullName>
    </recommendedName>
</protein>
<accession>A0ABD3MVZ7</accession>
<feature type="chain" id="PRO_5044744070" description="Kazal-like domain-containing protein" evidence="1">
    <location>
        <begin position="27"/>
        <end position="112"/>
    </location>
</feature>
<keyword evidence="1" id="KW-0732">Signal</keyword>
<dbReference type="SUPFAM" id="SSF100895">
    <property type="entry name" value="Kazal-type serine protease inhibitors"/>
    <property type="match status" value="1"/>
</dbReference>
<dbReference type="PROSITE" id="PS51465">
    <property type="entry name" value="KAZAL_2"/>
    <property type="match status" value="1"/>
</dbReference>
<evidence type="ECO:0000313" key="3">
    <source>
        <dbReference type="EMBL" id="KAL3767006.1"/>
    </source>
</evidence>
<dbReference type="Proteomes" id="UP001530293">
    <property type="component" value="Unassembled WGS sequence"/>
</dbReference>
<evidence type="ECO:0000313" key="4">
    <source>
        <dbReference type="Proteomes" id="UP001530293"/>
    </source>
</evidence>
<keyword evidence="4" id="KW-1185">Reference proteome</keyword>
<dbReference type="CDD" id="cd00104">
    <property type="entry name" value="KAZAL_FS"/>
    <property type="match status" value="1"/>
</dbReference>
<feature type="domain" description="Kazal-like" evidence="2">
    <location>
        <begin position="64"/>
        <end position="112"/>
    </location>
</feature>
<sequence length="112" mass="11790">MKIALVLISTTVTMVMFHVDTAIASADSDSASAARKLRTRTKRPTNKPAEVVQTASNSCTTSCSAGPTCTPTVDQQVCIELYDPVCGCDGREYSNECFAFRAGVNVASTGSC</sequence>